<reference evidence="2 3" key="1">
    <citation type="journal article" date="2024" name="J Genomics">
        <title>Draft genome sequencing and assembly of Favolaschia claudopus CIRM-BRFM 2984 isolated from oak limbs.</title>
        <authorList>
            <person name="Navarro D."/>
            <person name="Drula E."/>
            <person name="Chaduli D."/>
            <person name="Cazenave R."/>
            <person name="Ahrendt S."/>
            <person name="Wang J."/>
            <person name="Lipzen A."/>
            <person name="Daum C."/>
            <person name="Barry K."/>
            <person name="Grigoriev I.V."/>
            <person name="Favel A."/>
            <person name="Rosso M.N."/>
            <person name="Martin F."/>
        </authorList>
    </citation>
    <scope>NUCLEOTIDE SEQUENCE [LARGE SCALE GENOMIC DNA]</scope>
    <source>
        <strain evidence="2 3">CIRM-BRFM 2984</strain>
    </source>
</reference>
<proteinExistence type="predicted"/>
<organism evidence="2 3">
    <name type="scientific">Favolaschia claudopus</name>
    <dbReference type="NCBI Taxonomy" id="2862362"/>
    <lineage>
        <taxon>Eukaryota</taxon>
        <taxon>Fungi</taxon>
        <taxon>Dikarya</taxon>
        <taxon>Basidiomycota</taxon>
        <taxon>Agaricomycotina</taxon>
        <taxon>Agaricomycetes</taxon>
        <taxon>Agaricomycetidae</taxon>
        <taxon>Agaricales</taxon>
        <taxon>Marasmiineae</taxon>
        <taxon>Mycenaceae</taxon>
        <taxon>Favolaschia</taxon>
    </lineage>
</organism>
<dbReference type="Gene3D" id="3.80.10.10">
    <property type="entry name" value="Ribonuclease Inhibitor"/>
    <property type="match status" value="1"/>
</dbReference>
<accession>A0AAW0A945</accession>
<evidence type="ECO:0008006" key="4">
    <source>
        <dbReference type="Google" id="ProtNLM"/>
    </source>
</evidence>
<dbReference type="AlphaFoldDB" id="A0AAW0A945"/>
<evidence type="ECO:0000313" key="2">
    <source>
        <dbReference type="EMBL" id="KAK7002416.1"/>
    </source>
</evidence>
<keyword evidence="1" id="KW-0732">Signal</keyword>
<comment type="caution">
    <text evidence="2">The sequence shown here is derived from an EMBL/GenBank/DDBJ whole genome shotgun (WGS) entry which is preliminary data.</text>
</comment>
<feature type="chain" id="PRO_5043799308" description="F-box domain-containing protein" evidence="1">
    <location>
        <begin position="21"/>
        <end position="385"/>
    </location>
</feature>
<name>A0AAW0A945_9AGAR</name>
<protein>
    <recommendedName>
        <fullName evidence="4">F-box domain-containing protein</fullName>
    </recommendedName>
</protein>
<gene>
    <name evidence="2" type="ORF">R3P38DRAFT_3042879</name>
</gene>
<sequence>MSLNSVLGLDLILEVLDCLCVPIHFHQRSCDLSVLSACSLVCKEWSPHAQRLLFRRVILPNNIYSHPHSRGGAQNPLPSFLAAIDTDTERGRWLAESVLSFTLRHTGRSLTADSPALATALLRMPNLRHLDVTTIFCDFDSETLLRLRSSGPRLTSLAVTQDFAPSVGQHTRIMHRLVSLFPTLKILEITSELKSELAPFESPPNLALECVRFNTAIAADISLCLASLLDPEAESPLQVLWHKSKAGHPSVLAGILATHGKHLRSIAFKSLDSEACTPLHQCSILERFEYGRYPSADILAALPNTITALAISGIPEPTARIGLLEGALRRLPRLRVLTWSLCPAPFASLAEQMCRRLEVQLRVSATEVMDDNAVELELRRKYIRI</sequence>
<dbReference type="Proteomes" id="UP001362999">
    <property type="component" value="Unassembled WGS sequence"/>
</dbReference>
<keyword evidence="3" id="KW-1185">Reference proteome</keyword>
<evidence type="ECO:0000256" key="1">
    <source>
        <dbReference type="SAM" id="SignalP"/>
    </source>
</evidence>
<dbReference type="EMBL" id="JAWWNJ010000079">
    <property type="protein sequence ID" value="KAK7002416.1"/>
    <property type="molecule type" value="Genomic_DNA"/>
</dbReference>
<evidence type="ECO:0000313" key="3">
    <source>
        <dbReference type="Proteomes" id="UP001362999"/>
    </source>
</evidence>
<feature type="signal peptide" evidence="1">
    <location>
        <begin position="1"/>
        <end position="20"/>
    </location>
</feature>
<dbReference type="InterPro" id="IPR032675">
    <property type="entry name" value="LRR_dom_sf"/>
</dbReference>